<name>A0AAD5X4V7_9FUNG</name>
<keyword evidence="4" id="KW-0479">Metal-binding</keyword>
<keyword evidence="5" id="KW-0378">Hydrolase</keyword>
<dbReference type="Gene3D" id="3.60.40.10">
    <property type="entry name" value="PPM-type phosphatase domain"/>
    <property type="match status" value="1"/>
</dbReference>
<evidence type="ECO:0000256" key="5">
    <source>
        <dbReference type="ARBA" id="ARBA00022801"/>
    </source>
</evidence>
<evidence type="ECO:0000259" key="9">
    <source>
        <dbReference type="PROSITE" id="PS51746"/>
    </source>
</evidence>
<evidence type="ECO:0000256" key="4">
    <source>
        <dbReference type="ARBA" id="ARBA00022723"/>
    </source>
</evidence>
<dbReference type="GO" id="GO:0004722">
    <property type="term" value="F:protein serine/threonine phosphatase activity"/>
    <property type="evidence" value="ECO:0007669"/>
    <property type="project" value="UniProtKB-EC"/>
</dbReference>
<dbReference type="PANTHER" id="PTHR13832:SF803">
    <property type="entry name" value="PROTEIN PHOSPHATASE 1G"/>
    <property type="match status" value="1"/>
</dbReference>
<evidence type="ECO:0000256" key="2">
    <source>
        <dbReference type="ARBA" id="ARBA00006702"/>
    </source>
</evidence>
<keyword evidence="7" id="KW-0904">Protein phosphatase</keyword>
<dbReference type="Pfam" id="PF00481">
    <property type="entry name" value="PP2C"/>
    <property type="match status" value="1"/>
</dbReference>
<protein>
    <recommendedName>
        <fullName evidence="3">protein-serine/threonine phosphatase</fullName>
        <ecNumber evidence="3">3.1.3.16</ecNumber>
    </recommendedName>
</protein>
<comment type="cofactor">
    <cofactor evidence="1">
        <name>Mn(2+)</name>
        <dbReference type="ChEBI" id="CHEBI:29035"/>
    </cofactor>
</comment>
<dbReference type="SMART" id="SM00332">
    <property type="entry name" value="PP2Cc"/>
    <property type="match status" value="1"/>
</dbReference>
<comment type="caution">
    <text evidence="10">The sequence shown here is derived from an EMBL/GenBank/DDBJ whole genome shotgun (WGS) entry which is preliminary data.</text>
</comment>
<sequence length="286" mass="31205">MPSQTATYQIEKGVARVQGSRKYQEDEYAIEDAELNSENPLALYMVFDGHGSGAYSSHAAKTFASVLKSTEAWKAGKIDKALREAFLEEDRRMEEQVAQGKGVERGGTTATVAVLVGKQLYVANVGDSRSVVAQRQGVNANGTAMYNVVRLSKDHKVTDPTEAKRLDEADATVRRDRVISTGHAINMSRALGDFDFKEPRNNAPGDWISPEPHISAITIDASHEFLILASDGLWGVLDEYALIPAVSELRSQNKSAQEIAQVFAEKCGAVPGADNTTVLALFFKWQ</sequence>
<evidence type="ECO:0000256" key="1">
    <source>
        <dbReference type="ARBA" id="ARBA00001936"/>
    </source>
</evidence>
<evidence type="ECO:0000256" key="8">
    <source>
        <dbReference type="ARBA" id="ARBA00023211"/>
    </source>
</evidence>
<gene>
    <name evidence="10" type="ORF">HK097_011120</name>
</gene>
<evidence type="ECO:0000313" key="10">
    <source>
        <dbReference type="EMBL" id="KAJ3055237.1"/>
    </source>
</evidence>
<keyword evidence="6" id="KW-0460">Magnesium</keyword>
<dbReference type="CDD" id="cd00143">
    <property type="entry name" value="PP2Cc"/>
    <property type="match status" value="1"/>
</dbReference>
<feature type="domain" description="PPM-type phosphatase" evidence="9">
    <location>
        <begin position="11"/>
        <end position="283"/>
    </location>
</feature>
<dbReference type="GO" id="GO:0046872">
    <property type="term" value="F:metal ion binding"/>
    <property type="evidence" value="ECO:0007669"/>
    <property type="project" value="UniProtKB-KW"/>
</dbReference>
<keyword evidence="11" id="KW-1185">Reference proteome</keyword>
<evidence type="ECO:0000256" key="7">
    <source>
        <dbReference type="ARBA" id="ARBA00022912"/>
    </source>
</evidence>
<reference evidence="10" key="1">
    <citation type="submission" date="2020-05" db="EMBL/GenBank/DDBJ databases">
        <title>Phylogenomic resolution of chytrid fungi.</title>
        <authorList>
            <person name="Stajich J.E."/>
            <person name="Amses K."/>
            <person name="Simmons R."/>
            <person name="Seto K."/>
            <person name="Myers J."/>
            <person name="Bonds A."/>
            <person name="Quandt C.A."/>
            <person name="Barry K."/>
            <person name="Liu P."/>
            <person name="Grigoriev I."/>
            <person name="Longcore J.E."/>
            <person name="James T.Y."/>
        </authorList>
    </citation>
    <scope>NUCLEOTIDE SEQUENCE</scope>
    <source>
        <strain evidence="10">JEL0318</strain>
    </source>
</reference>
<evidence type="ECO:0000256" key="6">
    <source>
        <dbReference type="ARBA" id="ARBA00022842"/>
    </source>
</evidence>
<evidence type="ECO:0000256" key="3">
    <source>
        <dbReference type="ARBA" id="ARBA00013081"/>
    </source>
</evidence>
<dbReference type="SMART" id="SM00331">
    <property type="entry name" value="PP2C_SIG"/>
    <property type="match status" value="1"/>
</dbReference>
<dbReference type="EMBL" id="JADGJD010000089">
    <property type="protein sequence ID" value="KAJ3055237.1"/>
    <property type="molecule type" value="Genomic_DNA"/>
</dbReference>
<dbReference type="EC" id="3.1.3.16" evidence="3"/>
<dbReference type="PROSITE" id="PS51746">
    <property type="entry name" value="PPM_2"/>
    <property type="match status" value="1"/>
</dbReference>
<organism evidence="10 11">
    <name type="scientific">Rhizophlyctis rosea</name>
    <dbReference type="NCBI Taxonomy" id="64517"/>
    <lineage>
        <taxon>Eukaryota</taxon>
        <taxon>Fungi</taxon>
        <taxon>Fungi incertae sedis</taxon>
        <taxon>Chytridiomycota</taxon>
        <taxon>Chytridiomycota incertae sedis</taxon>
        <taxon>Chytridiomycetes</taxon>
        <taxon>Rhizophlyctidales</taxon>
        <taxon>Rhizophlyctidaceae</taxon>
        <taxon>Rhizophlyctis</taxon>
    </lineage>
</organism>
<dbReference type="SUPFAM" id="SSF81606">
    <property type="entry name" value="PP2C-like"/>
    <property type="match status" value="1"/>
</dbReference>
<proteinExistence type="inferred from homology"/>
<keyword evidence="8" id="KW-0464">Manganese</keyword>
<dbReference type="InterPro" id="IPR015655">
    <property type="entry name" value="PP2C"/>
</dbReference>
<dbReference type="PANTHER" id="PTHR13832">
    <property type="entry name" value="PROTEIN PHOSPHATASE 2C"/>
    <property type="match status" value="1"/>
</dbReference>
<evidence type="ECO:0000313" key="11">
    <source>
        <dbReference type="Proteomes" id="UP001212841"/>
    </source>
</evidence>
<dbReference type="Proteomes" id="UP001212841">
    <property type="component" value="Unassembled WGS sequence"/>
</dbReference>
<dbReference type="InterPro" id="IPR036457">
    <property type="entry name" value="PPM-type-like_dom_sf"/>
</dbReference>
<accession>A0AAD5X4V7</accession>
<comment type="similarity">
    <text evidence="2">Belongs to the PP2C family.</text>
</comment>
<dbReference type="InterPro" id="IPR001932">
    <property type="entry name" value="PPM-type_phosphatase-like_dom"/>
</dbReference>
<dbReference type="AlphaFoldDB" id="A0AAD5X4V7"/>